<dbReference type="EMBL" id="KQ965739">
    <property type="protein sequence ID" value="KXS19088.1"/>
    <property type="molecule type" value="Genomic_DNA"/>
</dbReference>
<gene>
    <name evidence="2" type="ORF">M427DRAFT_468763</name>
</gene>
<feature type="region of interest" description="Disordered" evidence="1">
    <location>
        <begin position="85"/>
        <end position="104"/>
    </location>
</feature>
<feature type="compositionally biased region" description="Basic residues" evidence="1">
    <location>
        <begin position="92"/>
        <end position="104"/>
    </location>
</feature>
<name>A0A139AQS7_GONPJ</name>
<reference evidence="2 3" key="1">
    <citation type="journal article" date="2015" name="Genome Biol. Evol.">
        <title>Phylogenomic analyses indicate that early fungi evolved digesting cell walls of algal ancestors of land plants.</title>
        <authorList>
            <person name="Chang Y."/>
            <person name="Wang S."/>
            <person name="Sekimoto S."/>
            <person name="Aerts A.L."/>
            <person name="Choi C."/>
            <person name="Clum A."/>
            <person name="LaButti K.M."/>
            <person name="Lindquist E.A."/>
            <person name="Yee Ngan C."/>
            <person name="Ohm R.A."/>
            <person name="Salamov A.A."/>
            <person name="Grigoriev I.V."/>
            <person name="Spatafora J.W."/>
            <person name="Berbee M.L."/>
        </authorList>
    </citation>
    <scope>NUCLEOTIDE SEQUENCE [LARGE SCALE GENOMIC DNA]</scope>
    <source>
        <strain evidence="2 3">JEL478</strain>
    </source>
</reference>
<keyword evidence="3" id="KW-1185">Reference proteome</keyword>
<proteinExistence type="predicted"/>
<feature type="region of interest" description="Disordered" evidence="1">
    <location>
        <begin position="110"/>
        <end position="152"/>
    </location>
</feature>
<organism evidence="2 3">
    <name type="scientific">Gonapodya prolifera (strain JEL478)</name>
    <name type="common">Monoblepharis prolifera</name>
    <dbReference type="NCBI Taxonomy" id="1344416"/>
    <lineage>
        <taxon>Eukaryota</taxon>
        <taxon>Fungi</taxon>
        <taxon>Fungi incertae sedis</taxon>
        <taxon>Chytridiomycota</taxon>
        <taxon>Chytridiomycota incertae sedis</taxon>
        <taxon>Monoblepharidomycetes</taxon>
        <taxon>Monoblepharidales</taxon>
        <taxon>Gonapodyaceae</taxon>
        <taxon>Gonapodya</taxon>
    </lineage>
</organism>
<feature type="compositionally biased region" description="Polar residues" evidence="1">
    <location>
        <begin position="127"/>
        <end position="145"/>
    </location>
</feature>
<evidence type="ECO:0000313" key="3">
    <source>
        <dbReference type="Proteomes" id="UP000070544"/>
    </source>
</evidence>
<accession>A0A139AQS7</accession>
<dbReference type="Proteomes" id="UP000070544">
    <property type="component" value="Unassembled WGS sequence"/>
</dbReference>
<protein>
    <submittedName>
        <fullName evidence="2">Uncharacterized protein</fullName>
    </submittedName>
</protein>
<evidence type="ECO:0000256" key="1">
    <source>
        <dbReference type="SAM" id="MobiDB-lite"/>
    </source>
</evidence>
<sequence length="152" mass="16880">MFALQAEVATCFVGVERAKEPELPVATGNAQAATTISTNNIFAPIKPYLHRNTRRRHVNLDHHHHRAPTFLASCTSCPAPPFPTSYSTRTGFKPRVRRPHGFTRAGRVRLPRSKHGALTASWHSPAASDQTRSKSTSPVLELNQQIEHKSEI</sequence>
<dbReference type="AlphaFoldDB" id="A0A139AQS7"/>
<evidence type="ECO:0000313" key="2">
    <source>
        <dbReference type="EMBL" id="KXS19088.1"/>
    </source>
</evidence>